<gene>
    <name evidence="1" type="ORF">IAC73_00915</name>
</gene>
<accession>A0A9D1SVS7</accession>
<protein>
    <submittedName>
        <fullName evidence="1">Uncharacterized protein</fullName>
    </submittedName>
</protein>
<sequence>MEKDFSVLFKARSSFEGYAARRAVMSGEEPAACQTGIIRTSLGAILFGAFAQPKLANMYTIACVSPEQNHPKISCSEVRAVPRLPIFG</sequence>
<name>A0A9D1SVS7_9FIRM</name>
<dbReference type="EMBL" id="DVOE01000011">
    <property type="protein sequence ID" value="HIU98388.1"/>
    <property type="molecule type" value="Genomic_DNA"/>
</dbReference>
<reference evidence="1" key="1">
    <citation type="submission" date="2020-10" db="EMBL/GenBank/DDBJ databases">
        <authorList>
            <person name="Gilroy R."/>
        </authorList>
    </citation>
    <scope>NUCLEOTIDE SEQUENCE</scope>
    <source>
        <strain evidence="1">10406</strain>
    </source>
</reference>
<dbReference type="AlphaFoldDB" id="A0A9D1SVS7"/>
<dbReference type="Proteomes" id="UP000886857">
    <property type="component" value="Unassembled WGS sequence"/>
</dbReference>
<evidence type="ECO:0000313" key="1">
    <source>
        <dbReference type="EMBL" id="HIU98388.1"/>
    </source>
</evidence>
<comment type="caution">
    <text evidence="1">The sequence shown here is derived from an EMBL/GenBank/DDBJ whole genome shotgun (WGS) entry which is preliminary data.</text>
</comment>
<organism evidence="1 2">
    <name type="scientific">Candidatus Limadaptatus stercoripullorum</name>
    <dbReference type="NCBI Taxonomy" id="2840846"/>
    <lineage>
        <taxon>Bacteria</taxon>
        <taxon>Bacillati</taxon>
        <taxon>Bacillota</taxon>
        <taxon>Clostridia</taxon>
        <taxon>Eubacteriales</taxon>
        <taxon>Candidatus Limadaptatus</taxon>
    </lineage>
</organism>
<evidence type="ECO:0000313" key="2">
    <source>
        <dbReference type="Proteomes" id="UP000886857"/>
    </source>
</evidence>
<reference evidence="1" key="2">
    <citation type="journal article" date="2021" name="PeerJ">
        <title>Extensive microbial diversity within the chicken gut microbiome revealed by metagenomics and culture.</title>
        <authorList>
            <person name="Gilroy R."/>
            <person name="Ravi A."/>
            <person name="Getino M."/>
            <person name="Pursley I."/>
            <person name="Horton D.L."/>
            <person name="Alikhan N.F."/>
            <person name="Baker D."/>
            <person name="Gharbi K."/>
            <person name="Hall N."/>
            <person name="Watson M."/>
            <person name="Adriaenssens E.M."/>
            <person name="Foster-Nyarko E."/>
            <person name="Jarju S."/>
            <person name="Secka A."/>
            <person name="Antonio M."/>
            <person name="Oren A."/>
            <person name="Chaudhuri R.R."/>
            <person name="La Ragione R."/>
            <person name="Hildebrand F."/>
            <person name="Pallen M.J."/>
        </authorList>
    </citation>
    <scope>NUCLEOTIDE SEQUENCE</scope>
    <source>
        <strain evidence="1">10406</strain>
    </source>
</reference>
<proteinExistence type="predicted"/>